<accession>A0A5Q0P7Y6</accession>
<dbReference type="Proteomes" id="UP000327478">
    <property type="component" value="Chromosome"/>
</dbReference>
<dbReference type="InterPro" id="IPR038636">
    <property type="entry name" value="Wzi_sf"/>
</dbReference>
<dbReference type="Pfam" id="PF14052">
    <property type="entry name" value="Caps_assemb_Wzi"/>
    <property type="match status" value="1"/>
</dbReference>
<dbReference type="Gene3D" id="2.40.160.130">
    <property type="entry name" value="Capsule assembly protein Wzi"/>
    <property type="match status" value="1"/>
</dbReference>
<dbReference type="EMBL" id="WITK01000015">
    <property type="protein sequence ID" value="MQW92621.1"/>
    <property type="molecule type" value="Genomic_DNA"/>
</dbReference>
<sequence>MAQGIVLNNEELRTDLNWLNQQGVIQISTSTWPLSGDEIERALNHAKVLNNTQQKVIDSVKAVLNKENTAVKFDLSIASDQAYSPQQFGTNAKAQYVAGVELNAGQAHWDARLKVNAEKDQVIDHGHDINIEGSYIAGKLRNQWLIAGQIPTYWGPGYEGSLIRGDASRPVYGLTMQRAEQKAFETKWLSWIGDWQYQIFAGQLDNYEAIPNAKLLGLRLTMQPRPYLEIGASRILQWGGDGKDESLSGLWEAIKGNDNFDDRALDKSNQLAGIDIKLNLKHLIDLPLGIYGQLIGEDEAGYLPSRKFYLLGVDYSSELGKLPFQLYLELADTRTNREVWGYTYSHGDYKDGYYQHGFPLGHSLGGDSEMYSIGGNIRIDLINRLSGRALFATVNQSNLSINEAFPNKDEIKALDLTWTHYLKPTLPLEIKAWVSDSDLHGRDTGASVGIEIPLDSTLFKH</sequence>
<dbReference type="EMBL" id="CP045650">
    <property type="protein sequence ID" value="QGA12350.1"/>
    <property type="molecule type" value="Genomic_DNA"/>
</dbReference>
<evidence type="ECO:0000313" key="3">
    <source>
        <dbReference type="Proteomes" id="UP000327478"/>
    </source>
</evidence>
<dbReference type="RefSeq" id="WP_153373476.1">
    <property type="nucleotide sequence ID" value="NZ_CP045650.1"/>
</dbReference>
<organism evidence="1 4">
    <name type="scientific">Acinetobacter wanghuae</name>
    <dbReference type="NCBI Taxonomy" id="2662362"/>
    <lineage>
        <taxon>Bacteria</taxon>
        <taxon>Pseudomonadati</taxon>
        <taxon>Pseudomonadota</taxon>
        <taxon>Gammaproteobacteria</taxon>
        <taxon>Moraxellales</taxon>
        <taxon>Moraxellaceae</taxon>
        <taxon>Acinetobacter</taxon>
    </lineage>
</organism>
<evidence type="ECO:0000313" key="2">
    <source>
        <dbReference type="EMBL" id="QGA12350.1"/>
    </source>
</evidence>
<gene>
    <name evidence="2" type="ORF">GFH30_12790</name>
    <name evidence="1" type="ORF">GHJ48_09515</name>
</gene>
<dbReference type="InterPro" id="IPR026950">
    <property type="entry name" value="Caps_assemb_Wzi"/>
</dbReference>
<evidence type="ECO:0000313" key="4">
    <source>
        <dbReference type="Proteomes" id="UP000480556"/>
    </source>
</evidence>
<evidence type="ECO:0000313" key="1">
    <source>
        <dbReference type="EMBL" id="MQW92621.1"/>
    </source>
</evidence>
<dbReference type="AlphaFoldDB" id="A0A5Q0P7Y6"/>
<dbReference type="Proteomes" id="UP000480556">
    <property type="component" value="Unassembled WGS sequence"/>
</dbReference>
<keyword evidence="3" id="KW-1185">Reference proteome</keyword>
<name>A0A5Q0P7Y6_9GAMM</name>
<reference evidence="3 4" key="1">
    <citation type="submission" date="2019-10" db="EMBL/GenBank/DDBJ databases">
        <authorList>
            <person name="Dong K."/>
        </authorList>
    </citation>
    <scope>NUCLEOTIDE SEQUENCE [LARGE SCALE GENOMIC DNA]</scope>
    <source>
        <strain evidence="2">Dk386</strain>
        <strain evidence="3">dk386</strain>
        <strain evidence="4">dk771</strain>
        <strain evidence="1">Dk771</strain>
    </source>
</reference>
<protein>
    <submittedName>
        <fullName evidence="1">Capsule assembly Wzi family protein</fullName>
    </submittedName>
</protein>
<proteinExistence type="predicted"/>